<dbReference type="CDD" id="cd07814">
    <property type="entry name" value="SRPBCC_CalC_Aha1-like"/>
    <property type="match status" value="1"/>
</dbReference>
<dbReference type="OrthoDB" id="3365660at2"/>
<evidence type="ECO:0000313" key="3">
    <source>
        <dbReference type="EMBL" id="ORC22575.1"/>
    </source>
</evidence>
<dbReference type="SUPFAM" id="SSF55961">
    <property type="entry name" value="Bet v1-like"/>
    <property type="match status" value="1"/>
</dbReference>
<accession>A0A1Y1RRA7</accession>
<dbReference type="Pfam" id="PF08327">
    <property type="entry name" value="AHSA1"/>
    <property type="match status" value="1"/>
</dbReference>
<comment type="caution">
    <text evidence="3">The sequence shown here is derived from an EMBL/GenBank/DDBJ whole genome shotgun (WGS) entry which is preliminary data.</text>
</comment>
<gene>
    <name evidence="3" type="ORF">A7979_10765</name>
</gene>
<evidence type="ECO:0000259" key="2">
    <source>
        <dbReference type="Pfam" id="PF08327"/>
    </source>
</evidence>
<feature type="domain" description="Activator of Hsp90 ATPase homologue 1/2-like C-terminal" evidence="2">
    <location>
        <begin position="22"/>
        <end position="160"/>
    </location>
</feature>
<proteinExistence type="inferred from homology"/>
<dbReference type="InterPro" id="IPR013538">
    <property type="entry name" value="ASHA1/2-like_C"/>
</dbReference>
<keyword evidence="4" id="KW-1185">Reference proteome</keyword>
<sequence>MNFDFDTIALEQVLTFTHDFEATPEALYEAFTSAELLPQWFGPEGFTVPLDTVDIEVREGGPQKFVMVSEENPEFTSPVNGTFHKLVPGELIEGYEAIGVELAETHGMEEGSYFLNRTAFQKIDENTTRVTITQGPMDPAMHEMATAGWKSSFNKLNRILAA</sequence>
<dbReference type="RefSeq" id="WP_083090952.1">
    <property type="nucleotide sequence ID" value="NZ_LXWF01000009.1"/>
</dbReference>
<reference evidence="3 4" key="1">
    <citation type="submission" date="2016-05" db="EMBL/GenBank/DDBJ databases">
        <title>Draft genome sequence of a porcine commensal Rothia nasimurium.</title>
        <authorList>
            <person name="Gaiser R.A."/>
            <person name="Van Baarlen P."/>
            <person name="Wells J.M."/>
        </authorList>
    </citation>
    <scope>NUCLEOTIDE SEQUENCE [LARGE SCALE GENOMIC DNA]</scope>
    <source>
        <strain evidence="3 4">PT-32</strain>
    </source>
</reference>
<protein>
    <recommendedName>
        <fullName evidence="2">Activator of Hsp90 ATPase homologue 1/2-like C-terminal domain-containing protein</fullName>
    </recommendedName>
</protein>
<dbReference type="Gene3D" id="3.30.530.20">
    <property type="match status" value="1"/>
</dbReference>
<evidence type="ECO:0000256" key="1">
    <source>
        <dbReference type="ARBA" id="ARBA00006817"/>
    </source>
</evidence>
<dbReference type="InterPro" id="IPR023393">
    <property type="entry name" value="START-like_dom_sf"/>
</dbReference>
<dbReference type="Proteomes" id="UP000192359">
    <property type="component" value="Unassembled WGS sequence"/>
</dbReference>
<dbReference type="AlphaFoldDB" id="A0A1Y1RRA7"/>
<name>A0A1Y1RRA7_9MICC</name>
<comment type="similarity">
    <text evidence="1">Belongs to the AHA1 family.</text>
</comment>
<organism evidence="3 4">
    <name type="scientific">Rothia nasimurium</name>
    <dbReference type="NCBI Taxonomy" id="85336"/>
    <lineage>
        <taxon>Bacteria</taxon>
        <taxon>Bacillati</taxon>
        <taxon>Actinomycetota</taxon>
        <taxon>Actinomycetes</taxon>
        <taxon>Micrococcales</taxon>
        <taxon>Micrococcaceae</taxon>
        <taxon>Rothia</taxon>
    </lineage>
</organism>
<evidence type="ECO:0000313" key="4">
    <source>
        <dbReference type="Proteomes" id="UP000192359"/>
    </source>
</evidence>
<dbReference type="EMBL" id="LXWF01000009">
    <property type="protein sequence ID" value="ORC22575.1"/>
    <property type="molecule type" value="Genomic_DNA"/>
</dbReference>